<evidence type="ECO:0000313" key="4">
    <source>
        <dbReference type="Proteomes" id="UP001515480"/>
    </source>
</evidence>
<feature type="domain" description="PDZ" evidence="2">
    <location>
        <begin position="279"/>
        <end position="361"/>
    </location>
</feature>
<proteinExistence type="predicted"/>
<dbReference type="AlphaFoldDB" id="A0AB34K5F5"/>
<evidence type="ECO:0000313" key="3">
    <source>
        <dbReference type="EMBL" id="KAL1527619.1"/>
    </source>
</evidence>
<dbReference type="Gene3D" id="2.30.29.30">
    <property type="entry name" value="Pleckstrin-homology domain (PH domain)/Phosphotyrosine-binding domain (PTB)"/>
    <property type="match status" value="1"/>
</dbReference>
<evidence type="ECO:0000259" key="2">
    <source>
        <dbReference type="PROSITE" id="PS50106"/>
    </source>
</evidence>
<keyword evidence="4" id="KW-1185">Reference proteome</keyword>
<dbReference type="SMART" id="SM00228">
    <property type="entry name" value="PDZ"/>
    <property type="match status" value="3"/>
</dbReference>
<dbReference type="PROSITE" id="PS50003">
    <property type="entry name" value="PH_DOMAIN"/>
    <property type="match status" value="1"/>
</dbReference>
<dbReference type="Gene3D" id="2.30.42.10">
    <property type="match status" value="2"/>
</dbReference>
<dbReference type="InterPro" id="IPR011993">
    <property type="entry name" value="PH-like_dom_sf"/>
</dbReference>
<dbReference type="InterPro" id="IPR036034">
    <property type="entry name" value="PDZ_sf"/>
</dbReference>
<dbReference type="EMBL" id="JBGBPQ010000002">
    <property type="protein sequence ID" value="KAL1527619.1"/>
    <property type="molecule type" value="Genomic_DNA"/>
</dbReference>
<dbReference type="InterPro" id="IPR051109">
    <property type="entry name" value="MAM_complex_regulator"/>
</dbReference>
<dbReference type="InterPro" id="IPR001478">
    <property type="entry name" value="PDZ"/>
</dbReference>
<dbReference type="PANTHER" id="PTHR14063">
    <property type="entry name" value="PROTEIN LIN-7 HOMOLOG"/>
    <property type="match status" value="1"/>
</dbReference>
<accession>A0AB34K5F5</accession>
<comment type="caution">
    <text evidence="3">The sequence shown here is derived from an EMBL/GenBank/DDBJ whole genome shotgun (WGS) entry which is preliminary data.</text>
</comment>
<dbReference type="Pfam" id="PF17820">
    <property type="entry name" value="PDZ_6"/>
    <property type="match status" value="2"/>
</dbReference>
<dbReference type="InterPro" id="IPR041489">
    <property type="entry name" value="PDZ_6"/>
</dbReference>
<dbReference type="SUPFAM" id="SSF50156">
    <property type="entry name" value="PDZ domain-like"/>
    <property type="match status" value="3"/>
</dbReference>
<gene>
    <name evidence="3" type="ORF">AB1Y20_009005</name>
</gene>
<organism evidence="3 4">
    <name type="scientific">Prymnesium parvum</name>
    <name type="common">Toxic golden alga</name>
    <dbReference type="NCBI Taxonomy" id="97485"/>
    <lineage>
        <taxon>Eukaryota</taxon>
        <taxon>Haptista</taxon>
        <taxon>Haptophyta</taxon>
        <taxon>Prymnesiophyceae</taxon>
        <taxon>Prymnesiales</taxon>
        <taxon>Prymnesiaceae</taxon>
        <taxon>Prymnesium</taxon>
    </lineage>
</organism>
<dbReference type="InterPro" id="IPR001849">
    <property type="entry name" value="PH_domain"/>
</dbReference>
<dbReference type="SUPFAM" id="SSF50729">
    <property type="entry name" value="PH domain-like"/>
    <property type="match status" value="1"/>
</dbReference>
<protein>
    <recommendedName>
        <fullName evidence="5">PDZ domain-containing protein</fullName>
    </recommendedName>
</protein>
<evidence type="ECO:0008006" key="5">
    <source>
        <dbReference type="Google" id="ProtNLM"/>
    </source>
</evidence>
<feature type="domain" description="PH" evidence="1">
    <location>
        <begin position="2"/>
        <end position="104"/>
    </location>
</feature>
<feature type="domain" description="PDZ" evidence="2">
    <location>
        <begin position="197"/>
        <end position="277"/>
    </location>
</feature>
<dbReference type="PROSITE" id="PS50106">
    <property type="entry name" value="PDZ"/>
    <property type="match status" value="2"/>
</dbReference>
<sequence length="424" mass="45315">MPVVLRGELFLKQGKDSWSSFNCRWVELMADGTLTWSGQAGAANVLNVRAHMIVNDLEPSASKDGELRFGFRLVPTAKGKETVLQTSSYEERLLWTTTIDAVAHPDGTRHDAGIGRVVKVRRPERPAKLGIEIGSSSDFPCVVVLRLNGDLGTSGIYPGDCILAVNNTVVRTSVIAARVLGGDESELTLRLLGWNREVKMAKHAGMAGLVCCRPTNGPGMILSSVTKESPAAEAGLHVGDRILAVNNEVILSNDHEAAAKRIISATSDVRLTVVGVSVELLVRKDTNGRLGVIFSSATVPRGMQGAAISEAVPRGEAARGGVRVGDVLISVDDQVVTDGEHAMVLFKASARAMRIVIWRPFAPGAAVGGEGVSLVKPNRDESQDVFLVPGGKQPWAYYTKDVRHLGRSGLPIYEDITTTAALRT</sequence>
<dbReference type="Proteomes" id="UP001515480">
    <property type="component" value="Unassembled WGS sequence"/>
</dbReference>
<name>A0AB34K5F5_PRYPA</name>
<reference evidence="3 4" key="1">
    <citation type="journal article" date="2024" name="Science">
        <title>Giant polyketide synthase enzymes in the biosynthesis of giant marine polyether toxins.</title>
        <authorList>
            <person name="Fallon T.R."/>
            <person name="Shende V.V."/>
            <person name="Wierzbicki I.H."/>
            <person name="Pendleton A.L."/>
            <person name="Watervoot N.F."/>
            <person name="Auber R.P."/>
            <person name="Gonzalez D.J."/>
            <person name="Wisecaver J.H."/>
            <person name="Moore B.S."/>
        </authorList>
    </citation>
    <scope>NUCLEOTIDE SEQUENCE [LARGE SCALE GENOMIC DNA]</scope>
    <source>
        <strain evidence="3 4">12B1</strain>
    </source>
</reference>
<evidence type="ECO:0000259" key="1">
    <source>
        <dbReference type="PROSITE" id="PS50003"/>
    </source>
</evidence>